<keyword evidence="10" id="KW-0548">Nucleotidyltransferase</keyword>
<dbReference type="EC" id="2.7.7.77" evidence="8"/>
<evidence type="ECO:0000256" key="7">
    <source>
        <dbReference type="ARBA" id="ARBA00023150"/>
    </source>
</evidence>
<feature type="binding site" evidence="8">
    <location>
        <position position="94"/>
    </location>
    <ligand>
        <name>GTP</name>
        <dbReference type="ChEBI" id="CHEBI:37565"/>
    </ligand>
</feature>
<evidence type="ECO:0000256" key="8">
    <source>
        <dbReference type="HAMAP-Rule" id="MF_00316"/>
    </source>
</evidence>
<dbReference type="InterPro" id="IPR025877">
    <property type="entry name" value="MobA-like_NTP_Trfase"/>
</dbReference>
<comment type="cofactor">
    <cofactor evidence="8">
        <name>Mg(2+)</name>
        <dbReference type="ChEBI" id="CHEBI:18420"/>
    </cofactor>
</comment>
<feature type="binding site" evidence="8">
    <location>
        <position position="65"/>
    </location>
    <ligand>
        <name>GTP</name>
        <dbReference type="ChEBI" id="CHEBI:37565"/>
    </ligand>
</feature>
<reference evidence="10 11" key="1">
    <citation type="journal article" date="2019" name="Int. J. Syst. Evol. Microbiol.">
        <title>The Global Catalogue of Microorganisms (GCM) 10K type strain sequencing project: providing services to taxonomists for standard genome sequencing and annotation.</title>
        <authorList>
            <consortium name="The Broad Institute Genomics Platform"/>
            <consortium name="The Broad Institute Genome Sequencing Center for Infectious Disease"/>
            <person name="Wu L."/>
            <person name="Ma J."/>
        </authorList>
    </citation>
    <scope>NUCLEOTIDE SEQUENCE [LARGE SCALE GENOMIC DNA]</scope>
    <source>
        <strain evidence="10 11">JCM 12774</strain>
    </source>
</reference>
<accession>A0ABN0YN21</accession>
<feature type="binding site" evidence="8">
    <location>
        <position position="94"/>
    </location>
    <ligand>
        <name>Mg(2+)</name>
        <dbReference type="ChEBI" id="CHEBI:18420"/>
    </ligand>
</feature>
<proteinExistence type="inferred from homology"/>
<evidence type="ECO:0000256" key="3">
    <source>
        <dbReference type="ARBA" id="ARBA00022723"/>
    </source>
</evidence>
<comment type="subcellular location">
    <subcellularLocation>
        <location evidence="8">Cytoplasm</location>
    </subcellularLocation>
</comment>
<sequence length="227" mass="25307">MEITSIIIAGGRSSRMGTNKALLPVNGMAVIERIIGELEPVSQRILIAGGQHHDYNHLGPEVVTDQYPDMGPLAGLYAGLSAATTEWSLVVACDMPFVHKGVFAEIRERVIQIEEENASIEKEERVQAIIVKADGRIQPLLAAYRHGVLPGLQLALEGGRLRMSEWVANLHVEYIDGADLADKLGDTERMLQFNMNDIEDYEWARAMLSGEKPRRDFPQWRMSNSEL</sequence>
<dbReference type="Gene3D" id="3.90.550.10">
    <property type="entry name" value="Spore Coat Polysaccharide Biosynthesis Protein SpsA, Chain A"/>
    <property type="match status" value="1"/>
</dbReference>
<organism evidence="10 11">
    <name type="scientific">Paenibacillus motobuensis</name>
    <dbReference type="NCBI Taxonomy" id="295324"/>
    <lineage>
        <taxon>Bacteria</taxon>
        <taxon>Bacillati</taxon>
        <taxon>Bacillota</taxon>
        <taxon>Bacilli</taxon>
        <taxon>Bacillales</taxon>
        <taxon>Paenibacillaceae</taxon>
        <taxon>Paenibacillus</taxon>
    </lineage>
</organism>
<comment type="caution">
    <text evidence="8">Lacks conserved residue(s) required for the propagation of feature annotation.</text>
</comment>
<dbReference type="HAMAP" id="MF_00316">
    <property type="entry name" value="MobA"/>
    <property type="match status" value="1"/>
</dbReference>
<dbReference type="Pfam" id="PF12804">
    <property type="entry name" value="NTP_transf_3"/>
    <property type="match status" value="1"/>
</dbReference>
<evidence type="ECO:0000256" key="4">
    <source>
        <dbReference type="ARBA" id="ARBA00022741"/>
    </source>
</evidence>
<dbReference type="Proteomes" id="UP001500340">
    <property type="component" value="Unassembled WGS sequence"/>
</dbReference>
<comment type="function">
    <text evidence="8">Transfers a GMP moiety from GTP to Mo-molybdopterin (Mo-MPT) cofactor (Moco or molybdenum cofactor) to form Mo-molybdopterin guanine dinucleotide (Mo-MGD) cofactor.</text>
</comment>
<keyword evidence="2 8" id="KW-0808">Transferase</keyword>
<feature type="domain" description="MobA-like NTP transferase" evidence="9">
    <location>
        <begin position="6"/>
        <end position="160"/>
    </location>
</feature>
<name>A0ABN0YN21_9BACL</name>
<gene>
    <name evidence="8" type="primary">mobA</name>
    <name evidence="10" type="ORF">GCM10008933_35140</name>
</gene>
<evidence type="ECO:0000256" key="6">
    <source>
        <dbReference type="ARBA" id="ARBA00023134"/>
    </source>
</evidence>
<evidence type="ECO:0000256" key="2">
    <source>
        <dbReference type="ARBA" id="ARBA00022679"/>
    </source>
</evidence>
<evidence type="ECO:0000313" key="11">
    <source>
        <dbReference type="Proteomes" id="UP001500340"/>
    </source>
</evidence>
<comment type="caution">
    <text evidence="10">The sequence shown here is derived from an EMBL/GenBank/DDBJ whole genome shotgun (WGS) entry which is preliminary data.</text>
</comment>
<keyword evidence="1 8" id="KW-0963">Cytoplasm</keyword>
<evidence type="ECO:0000259" key="9">
    <source>
        <dbReference type="Pfam" id="PF12804"/>
    </source>
</evidence>
<comment type="similarity">
    <text evidence="8">Belongs to the MobA family.</text>
</comment>
<keyword evidence="4 8" id="KW-0547">Nucleotide-binding</keyword>
<comment type="catalytic activity">
    <reaction evidence="8">
        <text>Mo-molybdopterin + GTP + H(+) = Mo-molybdopterin guanine dinucleotide + diphosphate</text>
        <dbReference type="Rhea" id="RHEA:34243"/>
        <dbReference type="ChEBI" id="CHEBI:15378"/>
        <dbReference type="ChEBI" id="CHEBI:33019"/>
        <dbReference type="ChEBI" id="CHEBI:37565"/>
        <dbReference type="ChEBI" id="CHEBI:71302"/>
        <dbReference type="ChEBI" id="CHEBI:71310"/>
        <dbReference type="EC" id="2.7.7.77"/>
    </reaction>
</comment>
<protein>
    <recommendedName>
        <fullName evidence="8">Probable molybdenum cofactor guanylyltransferase</fullName>
        <shortName evidence="8">MoCo guanylyltransferase</shortName>
        <ecNumber evidence="8">2.7.7.77</ecNumber>
    </recommendedName>
    <alternativeName>
        <fullName evidence="8">GTP:molybdopterin guanylyltransferase</fullName>
    </alternativeName>
    <alternativeName>
        <fullName evidence="8">Mo-MPT guanylyltransferase</fullName>
    </alternativeName>
    <alternativeName>
        <fullName evidence="8">Molybdopterin guanylyltransferase</fullName>
    </alternativeName>
    <alternativeName>
        <fullName evidence="8">Molybdopterin-guanine dinucleotide synthase</fullName>
        <shortName evidence="8">MGD synthase</shortName>
    </alternativeName>
</protein>
<dbReference type="InterPro" id="IPR029044">
    <property type="entry name" value="Nucleotide-diphossugar_trans"/>
</dbReference>
<dbReference type="PANTHER" id="PTHR19136:SF81">
    <property type="entry name" value="MOLYBDENUM COFACTOR GUANYLYLTRANSFERASE"/>
    <property type="match status" value="1"/>
</dbReference>
<keyword evidence="11" id="KW-1185">Reference proteome</keyword>
<evidence type="ECO:0000256" key="5">
    <source>
        <dbReference type="ARBA" id="ARBA00022842"/>
    </source>
</evidence>
<dbReference type="RefSeq" id="WP_343863174.1">
    <property type="nucleotide sequence ID" value="NZ_BAAACX010000015.1"/>
</dbReference>
<dbReference type="CDD" id="cd02503">
    <property type="entry name" value="MobA"/>
    <property type="match status" value="1"/>
</dbReference>
<feature type="binding site" evidence="8">
    <location>
        <begin position="8"/>
        <end position="10"/>
    </location>
    <ligand>
        <name>GTP</name>
        <dbReference type="ChEBI" id="CHEBI:37565"/>
    </ligand>
</feature>
<comment type="domain">
    <text evidence="8">The N-terminal domain determines nucleotide recognition and specific binding, while the C-terminal domain determines the specific binding to the target protein.</text>
</comment>
<dbReference type="SUPFAM" id="SSF53448">
    <property type="entry name" value="Nucleotide-diphospho-sugar transferases"/>
    <property type="match status" value="1"/>
</dbReference>
<dbReference type="InterPro" id="IPR013482">
    <property type="entry name" value="Molybde_CF_guanTrfase"/>
</dbReference>
<dbReference type="GO" id="GO:0016779">
    <property type="term" value="F:nucleotidyltransferase activity"/>
    <property type="evidence" value="ECO:0007669"/>
    <property type="project" value="UniProtKB-KW"/>
</dbReference>
<dbReference type="PANTHER" id="PTHR19136">
    <property type="entry name" value="MOLYBDENUM COFACTOR GUANYLYLTRANSFERASE"/>
    <property type="match status" value="1"/>
</dbReference>
<keyword evidence="3 8" id="KW-0479">Metal-binding</keyword>
<evidence type="ECO:0000313" key="10">
    <source>
        <dbReference type="EMBL" id="GAA0401591.1"/>
    </source>
</evidence>
<evidence type="ECO:0000256" key="1">
    <source>
        <dbReference type="ARBA" id="ARBA00022490"/>
    </source>
</evidence>
<keyword evidence="7 8" id="KW-0501">Molybdenum cofactor biosynthesis</keyword>
<feature type="binding site" evidence="8">
    <location>
        <position position="20"/>
    </location>
    <ligand>
        <name>GTP</name>
        <dbReference type="ChEBI" id="CHEBI:37565"/>
    </ligand>
</feature>
<keyword evidence="5 8" id="KW-0460">Magnesium</keyword>
<keyword evidence="6 8" id="KW-0342">GTP-binding</keyword>
<dbReference type="EMBL" id="BAAACX010000015">
    <property type="protein sequence ID" value="GAA0401591.1"/>
    <property type="molecule type" value="Genomic_DNA"/>
</dbReference>